<keyword evidence="2" id="KW-1185">Reference proteome</keyword>
<dbReference type="AlphaFoldDB" id="A0ABD3B3A6"/>
<comment type="caution">
    <text evidence="1">The sequence shown here is derived from an EMBL/GenBank/DDBJ whole genome shotgun (WGS) entry which is preliminary data.</text>
</comment>
<evidence type="ECO:0000313" key="1">
    <source>
        <dbReference type="EMBL" id="KAL3538037.1"/>
    </source>
</evidence>
<sequence>MVTDLVQGFGNCIWGIEVTGNISDVRFTGPISSHQPFSYNWPKIVPQPPEEPFVLYLPDSPPSPNLKTNHNFAKDFLMGDTDFESLYFFPDVKLSQNSKFPNFTKCRGNGYPLAHVEIFYNELGAYGKNEHLRL</sequence>
<proteinExistence type="predicted"/>
<organism evidence="1 2">
    <name type="scientific">Cinchona calisaya</name>
    <dbReference type="NCBI Taxonomy" id="153742"/>
    <lineage>
        <taxon>Eukaryota</taxon>
        <taxon>Viridiplantae</taxon>
        <taxon>Streptophyta</taxon>
        <taxon>Embryophyta</taxon>
        <taxon>Tracheophyta</taxon>
        <taxon>Spermatophyta</taxon>
        <taxon>Magnoliopsida</taxon>
        <taxon>eudicotyledons</taxon>
        <taxon>Gunneridae</taxon>
        <taxon>Pentapetalae</taxon>
        <taxon>asterids</taxon>
        <taxon>lamiids</taxon>
        <taxon>Gentianales</taxon>
        <taxon>Rubiaceae</taxon>
        <taxon>Cinchonoideae</taxon>
        <taxon>Cinchoneae</taxon>
        <taxon>Cinchona</taxon>
    </lineage>
</organism>
<evidence type="ECO:0000313" key="2">
    <source>
        <dbReference type="Proteomes" id="UP001630127"/>
    </source>
</evidence>
<dbReference type="Proteomes" id="UP001630127">
    <property type="component" value="Unassembled WGS sequence"/>
</dbReference>
<accession>A0ABD3B3A6</accession>
<protein>
    <submittedName>
        <fullName evidence="1">Uncharacterized protein</fullName>
    </submittedName>
</protein>
<gene>
    <name evidence="1" type="ORF">ACH5RR_001403</name>
</gene>
<dbReference type="EMBL" id="JBJUIK010000001">
    <property type="protein sequence ID" value="KAL3538037.1"/>
    <property type="molecule type" value="Genomic_DNA"/>
</dbReference>
<name>A0ABD3B3A6_9GENT</name>
<reference evidence="1 2" key="1">
    <citation type="submission" date="2024-11" db="EMBL/GenBank/DDBJ databases">
        <title>A near-complete genome assembly of Cinchona calisaya.</title>
        <authorList>
            <person name="Lian D.C."/>
            <person name="Zhao X.W."/>
            <person name="Wei L."/>
        </authorList>
    </citation>
    <scope>NUCLEOTIDE SEQUENCE [LARGE SCALE GENOMIC DNA]</scope>
    <source>
        <tissue evidence="1">Nenye</tissue>
    </source>
</reference>